<dbReference type="OrthoDB" id="7026422at2"/>
<evidence type="ECO:0008006" key="4">
    <source>
        <dbReference type="Google" id="ProtNLM"/>
    </source>
</evidence>
<dbReference type="RefSeq" id="WP_008067174.1">
    <property type="nucleotide sequence ID" value="NZ_LUKJ01000003.1"/>
</dbReference>
<protein>
    <recommendedName>
        <fullName evidence="4">Secreted protein</fullName>
    </recommendedName>
</protein>
<keyword evidence="1" id="KW-0732">Signal</keyword>
<dbReference type="Proteomes" id="UP000076489">
    <property type="component" value="Unassembled WGS sequence"/>
</dbReference>
<evidence type="ECO:0000313" key="2">
    <source>
        <dbReference type="EMBL" id="KZN16600.1"/>
    </source>
</evidence>
<feature type="chain" id="PRO_5007877609" description="Secreted protein" evidence="1">
    <location>
        <begin position="23"/>
        <end position="93"/>
    </location>
</feature>
<reference evidence="3" key="1">
    <citation type="submission" date="2016-03" db="EMBL/GenBank/DDBJ databases">
        <authorList>
            <person name="Ray J."/>
            <person name="Price M."/>
            <person name="Deutschbauer A."/>
        </authorList>
    </citation>
    <scope>NUCLEOTIDE SEQUENCE [LARGE SCALE GENOMIC DNA]</scope>
    <source>
        <strain evidence="3">FW300-N1B4</strain>
    </source>
</reference>
<reference evidence="2 3" key="2">
    <citation type="journal article" date="2018" name="Nature">
        <title>Mutant phenotypes for thousands of bacterial genes of unknown function.</title>
        <authorList>
            <person name="Price M.N."/>
            <person name="Wetmore K.M."/>
            <person name="Waters R.J."/>
            <person name="Callaghan M."/>
            <person name="Ray J."/>
            <person name="Liu H."/>
            <person name="Kuehl J.V."/>
            <person name="Melnyk R.A."/>
            <person name="Lamson J.S."/>
            <person name="Suh Y."/>
            <person name="Carlson H.K."/>
            <person name="Esquivel Z."/>
            <person name="Sadeeshkumar H."/>
            <person name="Chakraborty R."/>
            <person name="Zane G.M."/>
            <person name="Rubin B.E."/>
            <person name="Wall J.D."/>
            <person name="Visel A."/>
            <person name="Bristow J."/>
            <person name="Blow M.J."/>
            <person name="Arkin A.P."/>
            <person name="Deutschbauer A.M."/>
        </authorList>
    </citation>
    <scope>NUCLEOTIDE SEQUENCE [LARGE SCALE GENOMIC DNA]</scope>
    <source>
        <strain evidence="2 3">FW300-N1B4</strain>
    </source>
</reference>
<feature type="signal peptide" evidence="1">
    <location>
        <begin position="1"/>
        <end position="22"/>
    </location>
</feature>
<dbReference type="AlphaFoldDB" id="A0A166N1Y6"/>
<comment type="caution">
    <text evidence="2">The sequence shown here is derived from an EMBL/GenBank/DDBJ whole genome shotgun (WGS) entry which is preliminary data.</text>
</comment>
<proteinExistence type="predicted"/>
<name>A0A166N1Y6_PSEFL</name>
<evidence type="ECO:0000313" key="3">
    <source>
        <dbReference type="Proteomes" id="UP000076489"/>
    </source>
</evidence>
<sequence length="93" mass="9768">MKRSVLLGLFVTASMLASSSFAAGDDLCATNLQAIANAKTQTLAPEMSARVEASVQQAKAYQAQNTEEGTKKCISETTQTLQEIQNAGKGDKG</sequence>
<accession>A0A166N1Y6</accession>
<gene>
    <name evidence="2" type="ORF">A1D17_10680</name>
</gene>
<organism evidence="2 3">
    <name type="scientific">Pseudomonas fluorescens</name>
    <dbReference type="NCBI Taxonomy" id="294"/>
    <lineage>
        <taxon>Bacteria</taxon>
        <taxon>Pseudomonadati</taxon>
        <taxon>Pseudomonadota</taxon>
        <taxon>Gammaproteobacteria</taxon>
        <taxon>Pseudomonadales</taxon>
        <taxon>Pseudomonadaceae</taxon>
        <taxon>Pseudomonas</taxon>
    </lineage>
</organism>
<evidence type="ECO:0000256" key="1">
    <source>
        <dbReference type="SAM" id="SignalP"/>
    </source>
</evidence>
<dbReference type="EMBL" id="LUKJ01000003">
    <property type="protein sequence ID" value="KZN16600.1"/>
    <property type="molecule type" value="Genomic_DNA"/>
</dbReference>